<evidence type="ECO:0000256" key="2">
    <source>
        <dbReference type="ARBA" id="ARBA00007284"/>
    </source>
</evidence>
<protein>
    <recommendedName>
        <fullName evidence="7">Golgi phosphoprotein 3</fullName>
    </recommendedName>
</protein>
<dbReference type="Pfam" id="PF05719">
    <property type="entry name" value="GPP34"/>
    <property type="match status" value="1"/>
</dbReference>
<evidence type="ECO:0000313" key="6">
    <source>
        <dbReference type="EMBL" id="EHY65348.1"/>
    </source>
</evidence>
<dbReference type="GO" id="GO:0070273">
    <property type="term" value="F:phosphatidylinositol-4-phosphate binding"/>
    <property type="evidence" value="ECO:0007669"/>
    <property type="project" value="InterPro"/>
</dbReference>
<dbReference type="InterPro" id="IPR038261">
    <property type="entry name" value="GPP34-like_sf"/>
</dbReference>
<dbReference type="GO" id="GO:0005829">
    <property type="term" value="C:cytosol"/>
    <property type="evidence" value="ECO:0007669"/>
    <property type="project" value="TreeGrafter"/>
</dbReference>
<name>H8ZDX3_NEMA1</name>
<accession>H8ZDX3</accession>
<dbReference type="Proteomes" id="UP000005622">
    <property type="component" value="Unassembled WGS sequence"/>
</dbReference>
<dbReference type="GO" id="GO:0043001">
    <property type="term" value="P:Golgi to plasma membrane protein transport"/>
    <property type="evidence" value="ECO:0007669"/>
    <property type="project" value="TreeGrafter"/>
</dbReference>
<dbReference type="GO" id="GO:0005802">
    <property type="term" value="C:trans-Golgi network"/>
    <property type="evidence" value="ECO:0007669"/>
    <property type="project" value="TreeGrafter"/>
</dbReference>
<dbReference type="Gene3D" id="1.10.3630.10">
    <property type="entry name" value="yeast vps74-n-term truncation variant domain like"/>
    <property type="match status" value="1"/>
</dbReference>
<dbReference type="InterPro" id="IPR008628">
    <property type="entry name" value="GPP34-like"/>
</dbReference>
<dbReference type="GO" id="GO:0007030">
    <property type="term" value="P:Golgi organization"/>
    <property type="evidence" value="ECO:0007669"/>
    <property type="project" value="TreeGrafter"/>
</dbReference>
<evidence type="ECO:0000256" key="5">
    <source>
        <dbReference type="ARBA" id="ARBA00023136"/>
    </source>
</evidence>
<dbReference type="GO" id="GO:0048194">
    <property type="term" value="P:Golgi vesicle budding"/>
    <property type="evidence" value="ECO:0007669"/>
    <property type="project" value="TreeGrafter"/>
</dbReference>
<dbReference type="STRING" id="944018.H8ZDX3"/>
<proteinExistence type="inferred from homology"/>
<dbReference type="EMBL" id="JH604636">
    <property type="protein sequence ID" value="EHY65348.1"/>
    <property type="molecule type" value="Genomic_DNA"/>
</dbReference>
<gene>
    <name evidence="6" type="ORF">NERG_01794</name>
</gene>
<keyword evidence="3" id="KW-0333">Golgi apparatus</keyword>
<organism evidence="6">
    <name type="scientific">Nematocida ausubeli (strain ATCC PRA-371 / ERTm2)</name>
    <name type="common">Nematode killer fungus</name>
    <dbReference type="NCBI Taxonomy" id="1913371"/>
    <lineage>
        <taxon>Eukaryota</taxon>
        <taxon>Fungi</taxon>
        <taxon>Fungi incertae sedis</taxon>
        <taxon>Microsporidia</taxon>
        <taxon>Nematocida</taxon>
    </lineage>
</organism>
<keyword evidence="4" id="KW-0446">Lipid-binding</keyword>
<keyword evidence="5" id="KW-0472">Membrane</keyword>
<dbReference type="AlphaFoldDB" id="H8ZDX3"/>
<dbReference type="GO" id="GO:0031985">
    <property type="term" value="C:Golgi cisterna"/>
    <property type="evidence" value="ECO:0007669"/>
    <property type="project" value="TreeGrafter"/>
</dbReference>
<dbReference type="GO" id="GO:0000139">
    <property type="term" value="C:Golgi membrane"/>
    <property type="evidence" value="ECO:0007669"/>
    <property type="project" value="UniProtKB-SubCell"/>
</dbReference>
<comment type="similarity">
    <text evidence="2">Belongs to the GOLPH3/VPS74 family.</text>
</comment>
<dbReference type="PANTHER" id="PTHR12704">
    <property type="entry name" value="TRANS-GOLGI PROTEIN GMX33"/>
    <property type="match status" value="1"/>
</dbReference>
<evidence type="ECO:0000256" key="4">
    <source>
        <dbReference type="ARBA" id="ARBA00023121"/>
    </source>
</evidence>
<dbReference type="GO" id="GO:0006890">
    <property type="term" value="P:retrograde vesicle-mediated transport, Golgi to endoplasmic reticulum"/>
    <property type="evidence" value="ECO:0007669"/>
    <property type="project" value="TreeGrafter"/>
</dbReference>
<dbReference type="PANTHER" id="PTHR12704:SF2">
    <property type="entry name" value="GOLGI PHOSPHOPROTEIN 3 HOMOLOG SAURON"/>
    <property type="match status" value="1"/>
</dbReference>
<evidence type="ECO:0000256" key="1">
    <source>
        <dbReference type="ARBA" id="ARBA00004255"/>
    </source>
</evidence>
<reference evidence="6" key="1">
    <citation type="submission" date="2011-03" db="EMBL/GenBank/DDBJ databases">
        <title>The Genome Sequence of Nematocida sp1 strain ERTm2.</title>
        <authorList>
            <consortium name="The Broad Institute Genome Sequencing Platform"/>
            <consortium name="The Broad Institute Genome Sequencing Center for Infectious Disease"/>
            <person name="Cuomo C."/>
            <person name="Troemel E."/>
            <person name="Young S.K."/>
            <person name="Zeng Q."/>
            <person name="Gargeya S."/>
            <person name="Fitzgerald M."/>
            <person name="Haas B."/>
            <person name="Abouelleil A."/>
            <person name="Alvarado L."/>
            <person name="Arachchi H.M."/>
            <person name="Berlin A."/>
            <person name="Brown A."/>
            <person name="Chapman S.B."/>
            <person name="Chen Z."/>
            <person name="Dunbar C."/>
            <person name="Freedman E."/>
            <person name="Gearin G."/>
            <person name="Gellesch M."/>
            <person name="Goldberg J."/>
            <person name="Griggs A."/>
            <person name="Gujja S."/>
            <person name="Heilman E.R."/>
            <person name="Heiman D."/>
            <person name="Howarth C."/>
            <person name="Larson L."/>
            <person name="Lui A."/>
            <person name="MacDonald P.J.P."/>
            <person name="Mehta T."/>
            <person name="Montmayeur A."/>
            <person name="Murphy C."/>
            <person name="Neiman D."/>
            <person name="Pearson M."/>
            <person name="Priest M."/>
            <person name="Roberts A."/>
            <person name="Saif S."/>
            <person name="Shea T."/>
            <person name="Shenoy N."/>
            <person name="Sisk P."/>
            <person name="Stolte C."/>
            <person name="Sykes S."/>
            <person name="White J."/>
            <person name="Yandava C."/>
            <person name="Wortman J."/>
            <person name="Nusbaum C."/>
            <person name="Birren B."/>
        </authorList>
    </citation>
    <scope>NUCLEOTIDE SEQUENCE</scope>
    <source>
        <strain evidence="6">ERTm2</strain>
    </source>
</reference>
<sequence>MDDFSPRRRDVKQENAFSSLKRMKTDLNLSEILVIFTTTAAQMSIPGLYDPVSITLRALLLSELVLCGGIAIDKDDIIVARDTYMPLDSIHDEVHGNIRKAVHPKSVNTWLKLLNGESYSIKKDKYHVRNTRKRIGKCLVEKKILKRSKSKTREFINLVANRGQVVSNEEVAFKGVKSKIILDLTAYLTGESQYEDRDILKLDIIVCALVFCCFIDDLYLTLSPRASGIAQKKVGEIISKYKSLFVDTERSTEWGIHSIMRAYLKMSVGI</sequence>
<comment type="subcellular location">
    <subcellularLocation>
        <location evidence="1">Golgi apparatus membrane</location>
        <topology evidence="1">Peripheral membrane protein</topology>
        <orientation evidence="1">Cytoplasmic side</orientation>
    </subcellularLocation>
</comment>
<evidence type="ECO:0000256" key="3">
    <source>
        <dbReference type="ARBA" id="ARBA00023034"/>
    </source>
</evidence>
<dbReference type="HOGENOM" id="CLU_1030928_0_0_1"/>
<evidence type="ECO:0008006" key="7">
    <source>
        <dbReference type="Google" id="ProtNLM"/>
    </source>
</evidence>